<evidence type="ECO:0000256" key="1">
    <source>
        <dbReference type="ARBA" id="ARBA00023117"/>
    </source>
</evidence>
<feature type="compositionally biased region" description="Low complexity" evidence="2">
    <location>
        <begin position="1"/>
        <end position="23"/>
    </location>
</feature>
<dbReference type="GeneID" id="5004123"/>
<evidence type="ECO:0000259" key="3">
    <source>
        <dbReference type="SMART" id="SM00297"/>
    </source>
</evidence>
<reference evidence="4 5" key="1">
    <citation type="journal article" date="2007" name="Proc. Natl. Acad. Sci. U.S.A.">
        <title>The tiny eukaryote Ostreococcus provides genomic insights into the paradox of plankton speciation.</title>
        <authorList>
            <person name="Palenik B."/>
            <person name="Grimwood J."/>
            <person name="Aerts A."/>
            <person name="Rouze P."/>
            <person name="Salamov A."/>
            <person name="Putnam N."/>
            <person name="Dupont C."/>
            <person name="Jorgensen R."/>
            <person name="Derelle E."/>
            <person name="Rombauts S."/>
            <person name="Zhou K."/>
            <person name="Otillar R."/>
            <person name="Merchant S.S."/>
            <person name="Podell S."/>
            <person name="Gaasterland T."/>
            <person name="Napoli C."/>
            <person name="Gendler K."/>
            <person name="Manuell A."/>
            <person name="Tai V."/>
            <person name="Vallon O."/>
            <person name="Piganeau G."/>
            <person name="Jancek S."/>
            <person name="Heijde M."/>
            <person name="Jabbari K."/>
            <person name="Bowler C."/>
            <person name="Lohr M."/>
            <person name="Robbens S."/>
            <person name="Werner G."/>
            <person name="Dubchak I."/>
            <person name="Pazour G.J."/>
            <person name="Ren Q."/>
            <person name="Paulsen I."/>
            <person name="Delwiche C."/>
            <person name="Schmutz J."/>
            <person name="Rokhsar D."/>
            <person name="Van de Peer Y."/>
            <person name="Moreau H."/>
            <person name="Grigoriev I.V."/>
        </authorList>
    </citation>
    <scope>NUCLEOTIDE SEQUENCE [LARGE SCALE GENOMIC DNA]</scope>
    <source>
        <strain evidence="4 5">CCE9901</strain>
    </source>
</reference>
<dbReference type="EMBL" id="CP000590">
    <property type="protein sequence ID" value="ABO98356.1"/>
    <property type="molecule type" value="Genomic_DNA"/>
</dbReference>
<sequence length="218" mass="23875">MPKSASVLSLDSTAATSAGSDGANTTQVGLGREDKDLFPRSDVALANERVQNQLELEKCKHLLENFINQPEALNFRDPIDPQTVERANYGSVVEEPMGLTIVLNKLRMNAFASSREVWKACNSIWSNCRSCYPSSSRMRKLCDLAELMFTTTWRAQGLNKFSDASDDDSCDAPPGMKSLNDFKNAGPKTATRPPSGAVTSARVGRSRVASFKCDVCKR</sequence>
<dbReference type="SUPFAM" id="SSF47370">
    <property type="entry name" value="Bromodomain"/>
    <property type="match status" value="1"/>
</dbReference>
<dbReference type="AlphaFoldDB" id="A4S3B0"/>
<gene>
    <name evidence="4" type="ORF">OSTLU_94785</name>
</gene>
<feature type="non-terminal residue" evidence="4">
    <location>
        <position position="218"/>
    </location>
</feature>
<dbReference type="CDD" id="cd04369">
    <property type="entry name" value="Bromodomain"/>
    <property type="match status" value="1"/>
</dbReference>
<dbReference type="RefSeq" id="XP_001420063.1">
    <property type="nucleotide sequence ID" value="XM_001420026.1"/>
</dbReference>
<dbReference type="HOGENOM" id="CLU_1269773_0_0_1"/>
<feature type="region of interest" description="Disordered" evidence="2">
    <location>
        <begin position="163"/>
        <end position="203"/>
    </location>
</feature>
<feature type="region of interest" description="Disordered" evidence="2">
    <location>
        <begin position="1"/>
        <end position="33"/>
    </location>
</feature>
<keyword evidence="1" id="KW-0103">Bromodomain</keyword>
<protein>
    <recommendedName>
        <fullName evidence="3">Bromo domain-containing protein</fullName>
    </recommendedName>
</protein>
<evidence type="ECO:0000313" key="4">
    <source>
        <dbReference type="EMBL" id="ABO98356.1"/>
    </source>
</evidence>
<keyword evidence="5" id="KW-1185">Reference proteome</keyword>
<accession>A4S3B0</accession>
<proteinExistence type="predicted"/>
<evidence type="ECO:0000256" key="2">
    <source>
        <dbReference type="SAM" id="MobiDB-lite"/>
    </source>
</evidence>
<dbReference type="InterPro" id="IPR036427">
    <property type="entry name" value="Bromodomain-like_sf"/>
</dbReference>
<dbReference type="Gramene" id="ABO98356">
    <property type="protein sequence ID" value="ABO98356"/>
    <property type="gene ID" value="OSTLU_94785"/>
</dbReference>
<dbReference type="Gene3D" id="1.20.920.10">
    <property type="entry name" value="Bromodomain-like"/>
    <property type="match status" value="1"/>
</dbReference>
<name>A4S3B0_OSTLU</name>
<organism evidence="4 5">
    <name type="scientific">Ostreococcus lucimarinus (strain CCE9901)</name>
    <dbReference type="NCBI Taxonomy" id="436017"/>
    <lineage>
        <taxon>Eukaryota</taxon>
        <taxon>Viridiplantae</taxon>
        <taxon>Chlorophyta</taxon>
        <taxon>Mamiellophyceae</taxon>
        <taxon>Mamiellales</taxon>
        <taxon>Bathycoccaceae</taxon>
        <taxon>Ostreococcus</taxon>
    </lineage>
</organism>
<dbReference type="STRING" id="436017.A4S3B0"/>
<feature type="domain" description="Bromo" evidence="3">
    <location>
        <begin position="48"/>
        <end position="158"/>
    </location>
</feature>
<dbReference type="Proteomes" id="UP000001568">
    <property type="component" value="Chromosome 10"/>
</dbReference>
<dbReference type="KEGG" id="olu:OSTLU_94785"/>
<evidence type="ECO:0000313" key="5">
    <source>
        <dbReference type="Proteomes" id="UP000001568"/>
    </source>
</evidence>
<dbReference type="Pfam" id="PF00439">
    <property type="entry name" value="Bromodomain"/>
    <property type="match status" value="1"/>
</dbReference>
<dbReference type="InterPro" id="IPR001487">
    <property type="entry name" value="Bromodomain"/>
</dbReference>
<dbReference type="OrthoDB" id="515250at2759"/>
<dbReference type="SMART" id="SM00297">
    <property type="entry name" value="BROMO"/>
    <property type="match status" value="1"/>
</dbReference>